<dbReference type="SUPFAM" id="SSF51726">
    <property type="entry name" value="UROD/MetE-like"/>
    <property type="match status" value="1"/>
</dbReference>
<dbReference type="Proteomes" id="UP000582974">
    <property type="component" value="Unassembled WGS sequence"/>
</dbReference>
<organism evidence="1 2">
    <name type="scientific">Haloechinothrix aidingensis</name>
    <dbReference type="NCBI Taxonomy" id="2752311"/>
    <lineage>
        <taxon>Bacteria</taxon>
        <taxon>Bacillati</taxon>
        <taxon>Actinomycetota</taxon>
        <taxon>Actinomycetes</taxon>
        <taxon>Pseudonocardiales</taxon>
        <taxon>Pseudonocardiaceae</taxon>
        <taxon>Haloechinothrix</taxon>
    </lineage>
</organism>
<dbReference type="EMBL" id="JACCKD010000002">
    <property type="protein sequence ID" value="MBA0125013.1"/>
    <property type="molecule type" value="Genomic_DNA"/>
</dbReference>
<keyword evidence="2" id="KW-1185">Reference proteome</keyword>
<accession>A0A838A1J1</accession>
<proteinExistence type="predicted"/>
<comment type="caution">
    <text evidence="1">The sequence shown here is derived from an EMBL/GenBank/DDBJ whole genome shotgun (WGS) entry which is preliminary data.</text>
</comment>
<dbReference type="RefSeq" id="WP_180891866.1">
    <property type="nucleotide sequence ID" value="NZ_JACCKD010000002.1"/>
</dbReference>
<gene>
    <name evidence="1" type="ORF">H0B56_05610</name>
</gene>
<dbReference type="AlphaFoldDB" id="A0A838A1J1"/>
<evidence type="ECO:0000313" key="2">
    <source>
        <dbReference type="Proteomes" id="UP000582974"/>
    </source>
</evidence>
<evidence type="ECO:0000313" key="1">
    <source>
        <dbReference type="EMBL" id="MBA0125013.1"/>
    </source>
</evidence>
<reference evidence="1 2" key="1">
    <citation type="submission" date="2020-07" db="EMBL/GenBank/DDBJ databases">
        <title>Genome of Haloechinothrix sp.</title>
        <authorList>
            <person name="Tang S.-K."/>
            <person name="Yang L."/>
            <person name="Zhu W.-Y."/>
        </authorList>
    </citation>
    <scope>NUCLEOTIDE SEQUENCE [LARGE SCALE GENOMIC DNA]</scope>
    <source>
        <strain evidence="1 2">YIM 98757</strain>
    </source>
</reference>
<dbReference type="InterPro" id="IPR038071">
    <property type="entry name" value="UROD/MetE-like_sf"/>
</dbReference>
<sequence>MQDCPWPVGAATALGPMPGSDIITSAELVLGELPEFPHVPDLPERGVGADPIGRTAALLTDLAVEVAPTGYRVAARPGRHHKRGVDLVHRDMDGLEHAAERDGARGGLLKTQVAGPWTLTASIELARGHRVLTDHGALRDFTGSLVDGVGKHVTELAQRTGRRVVVQLDEPLLPEVLAGSLSTPSGYGTVPSVPEPEVKAVLAPVVEQLERATGSPVVLRCGVPRPPVGVLRGTGARVLALDATQLAGAPGRVLDEIGEAWEEGTVLLLGLVPETAPAEGVDLRGLAEPALWLVDRLGFNRSVLAERAVPTPVRGLADADESWVRRALSLTRDLGRAFVEPPEGW</sequence>
<protein>
    <submittedName>
        <fullName evidence="1">Methionine synthase</fullName>
    </submittedName>
</protein>
<dbReference type="Gene3D" id="3.20.20.210">
    <property type="match status" value="1"/>
</dbReference>
<name>A0A838A1J1_9PSEU</name>